<evidence type="ECO:0000313" key="10">
    <source>
        <dbReference type="Proteomes" id="UP000187417"/>
    </source>
</evidence>
<evidence type="ECO:0000256" key="3">
    <source>
        <dbReference type="ARBA" id="ARBA00013194"/>
    </source>
</evidence>
<dbReference type="Gene3D" id="1.10.287.460">
    <property type="entry name" value="Peptidyl-prolyl cis-trans isomerase, FKBP-type, N-terminal domain"/>
    <property type="match status" value="2"/>
</dbReference>
<dbReference type="PANTHER" id="PTHR43811:SF19">
    <property type="entry name" value="39 KDA FK506-BINDING NUCLEAR PROTEIN"/>
    <property type="match status" value="1"/>
</dbReference>
<dbReference type="SUPFAM" id="SSF54534">
    <property type="entry name" value="FKBP-like"/>
    <property type="match status" value="1"/>
</dbReference>
<evidence type="ECO:0000256" key="4">
    <source>
        <dbReference type="ARBA" id="ARBA00023110"/>
    </source>
</evidence>
<organism evidence="9 10">
    <name type="scientific">Alistipes putredinis</name>
    <dbReference type="NCBI Taxonomy" id="28117"/>
    <lineage>
        <taxon>Bacteria</taxon>
        <taxon>Pseudomonadati</taxon>
        <taxon>Bacteroidota</taxon>
        <taxon>Bacteroidia</taxon>
        <taxon>Bacteroidales</taxon>
        <taxon>Rikenellaceae</taxon>
        <taxon>Alistipes</taxon>
    </lineage>
</organism>
<comment type="caution">
    <text evidence="9">The sequence shown here is derived from an EMBL/GenBank/DDBJ whole genome shotgun (WGS) entry which is preliminary data.</text>
</comment>
<evidence type="ECO:0000256" key="6">
    <source>
        <dbReference type="PROSITE-ProRule" id="PRU00277"/>
    </source>
</evidence>
<evidence type="ECO:0000256" key="2">
    <source>
        <dbReference type="ARBA" id="ARBA00006577"/>
    </source>
</evidence>
<dbReference type="STRING" id="28117.BHV66_03595"/>
<protein>
    <recommendedName>
        <fullName evidence="3 6">peptidylprolyl isomerase</fullName>
        <ecNumber evidence="3 6">5.2.1.8</ecNumber>
    </recommendedName>
</protein>
<dbReference type="RefSeq" id="WP_050751548.1">
    <property type="nucleotide sequence ID" value="NZ_BAAFLA010000015.1"/>
</dbReference>
<evidence type="ECO:0000313" key="9">
    <source>
        <dbReference type="EMBL" id="OKY95661.1"/>
    </source>
</evidence>
<proteinExistence type="inferred from homology"/>
<evidence type="ECO:0000259" key="8">
    <source>
        <dbReference type="PROSITE" id="PS50059"/>
    </source>
</evidence>
<dbReference type="InterPro" id="IPR000774">
    <property type="entry name" value="PPIase_FKBP_N"/>
</dbReference>
<dbReference type="PANTHER" id="PTHR43811">
    <property type="entry name" value="FKBP-TYPE PEPTIDYL-PROLYL CIS-TRANS ISOMERASE FKPA"/>
    <property type="match status" value="1"/>
</dbReference>
<feature type="signal peptide" evidence="7">
    <location>
        <begin position="1"/>
        <end position="18"/>
    </location>
</feature>
<comment type="catalytic activity">
    <reaction evidence="1 6">
        <text>[protein]-peptidylproline (omega=180) = [protein]-peptidylproline (omega=0)</text>
        <dbReference type="Rhea" id="RHEA:16237"/>
        <dbReference type="Rhea" id="RHEA-COMP:10747"/>
        <dbReference type="Rhea" id="RHEA-COMP:10748"/>
        <dbReference type="ChEBI" id="CHEBI:83833"/>
        <dbReference type="ChEBI" id="CHEBI:83834"/>
        <dbReference type="EC" id="5.2.1.8"/>
    </reaction>
</comment>
<dbReference type="Pfam" id="PF00254">
    <property type="entry name" value="FKBP_C"/>
    <property type="match status" value="1"/>
</dbReference>
<dbReference type="InterPro" id="IPR001179">
    <property type="entry name" value="PPIase_FKBP_dom"/>
</dbReference>
<dbReference type="PROSITE" id="PS50059">
    <property type="entry name" value="FKBP_PPIASE"/>
    <property type="match status" value="1"/>
</dbReference>
<dbReference type="InterPro" id="IPR036944">
    <property type="entry name" value="PPIase_FKBP_N_sf"/>
</dbReference>
<feature type="domain" description="PPIase FKBP-type" evidence="8">
    <location>
        <begin position="238"/>
        <end position="344"/>
    </location>
</feature>
<keyword evidence="7" id="KW-0732">Signal</keyword>
<dbReference type="AlphaFoldDB" id="A0A1Q6F9W3"/>
<keyword evidence="4 6" id="KW-0697">Rotamase</keyword>
<sequence>MKRTLCFMALLAGAVIFASCSRSNGSITMGSKSQFDSLSYALGNNVGAGLNRMMSDIPFDFDAMTEGVTEGALGTAKMTHPEALDTLRTFFMVTRPERAQAIAKKNAMTPDSLKTPEESLADPAMFESEEERRFISYAFGIDLGNNMLGADLPIQLVWFGQGLKDITGNGEEARMTEQEAVKFLRNWYSVVRPAENKKANEEWIASIEKKSGVQKTESGLLYKIEKKGDETLMPTDSRDRVKVYYTGTNYKGQVFDSSYFENKPEEMKEYLKQIDPEGYDKDEAVEFELGQVIPGWTEGLKLIGKGGKITLWIPAELAYGRQARGKYILPNSALKFEVELEDVIPFVEETTPATTDEAAAATTQAANSALPVKK</sequence>
<comment type="similarity">
    <text evidence="2">Belongs to the FKBP-type PPIase family.</text>
</comment>
<dbReference type="EC" id="5.2.1.8" evidence="3 6"/>
<name>A0A1Q6F9W3_9BACT</name>
<dbReference type="GO" id="GO:0006457">
    <property type="term" value="P:protein folding"/>
    <property type="evidence" value="ECO:0007669"/>
    <property type="project" value="InterPro"/>
</dbReference>
<dbReference type="InterPro" id="IPR046357">
    <property type="entry name" value="PPIase_dom_sf"/>
</dbReference>
<dbReference type="Pfam" id="PF01346">
    <property type="entry name" value="FKBP_N"/>
    <property type="match status" value="1"/>
</dbReference>
<accession>A0A1Q6F9W3</accession>
<evidence type="ECO:0000256" key="7">
    <source>
        <dbReference type="SAM" id="SignalP"/>
    </source>
</evidence>
<dbReference type="Gene3D" id="3.10.50.40">
    <property type="match status" value="1"/>
</dbReference>
<gene>
    <name evidence="9" type="ORF">BHV66_03595</name>
</gene>
<dbReference type="PROSITE" id="PS51257">
    <property type="entry name" value="PROKAR_LIPOPROTEIN"/>
    <property type="match status" value="1"/>
</dbReference>
<reference evidence="9 10" key="1">
    <citation type="journal article" date="2016" name="Nat. Biotechnol.">
        <title>Measurement of bacterial replication rates in microbial communities.</title>
        <authorList>
            <person name="Brown C.T."/>
            <person name="Olm M.R."/>
            <person name="Thomas B.C."/>
            <person name="Banfield J.F."/>
        </authorList>
    </citation>
    <scope>NUCLEOTIDE SEQUENCE [LARGE SCALE GENOMIC DNA]</scope>
    <source>
        <strain evidence="9">CAG:67_53_122</strain>
    </source>
</reference>
<feature type="chain" id="PRO_5010181180" description="peptidylprolyl isomerase" evidence="7">
    <location>
        <begin position="19"/>
        <end position="374"/>
    </location>
</feature>
<evidence type="ECO:0000256" key="1">
    <source>
        <dbReference type="ARBA" id="ARBA00000971"/>
    </source>
</evidence>
<dbReference type="Proteomes" id="UP000187417">
    <property type="component" value="Unassembled WGS sequence"/>
</dbReference>
<dbReference type="EMBL" id="MNQH01000004">
    <property type="protein sequence ID" value="OKY95661.1"/>
    <property type="molecule type" value="Genomic_DNA"/>
</dbReference>
<dbReference type="GO" id="GO:0003755">
    <property type="term" value="F:peptidyl-prolyl cis-trans isomerase activity"/>
    <property type="evidence" value="ECO:0007669"/>
    <property type="project" value="UniProtKB-KW"/>
</dbReference>
<keyword evidence="5 6" id="KW-0413">Isomerase</keyword>
<evidence type="ECO:0000256" key="5">
    <source>
        <dbReference type="ARBA" id="ARBA00023235"/>
    </source>
</evidence>